<dbReference type="InterPro" id="IPR023631">
    <property type="entry name" value="Amidase_dom"/>
</dbReference>
<keyword evidence="3" id="KW-1185">Reference proteome</keyword>
<gene>
    <name evidence="2" type="ORF">HA48_15040</name>
</gene>
<accession>A0A1X1D6I2</accession>
<dbReference type="InterPro" id="IPR000120">
    <property type="entry name" value="Amidase"/>
</dbReference>
<dbReference type="AlphaFoldDB" id="A0A1X1D6I2"/>
<comment type="caution">
    <text evidence="2">The sequence shown here is derived from an EMBL/GenBank/DDBJ whole genome shotgun (WGS) entry which is preliminary data.</text>
</comment>
<dbReference type="Proteomes" id="UP000193104">
    <property type="component" value="Unassembled WGS sequence"/>
</dbReference>
<dbReference type="SUPFAM" id="SSF75304">
    <property type="entry name" value="Amidase signature (AS) enzymes"/>
    <property type="match status" value="1"/>
</dbReference>
<dbReference type="OrthoDB" id="9811471at2"/>
<feature type="domain" description="Amidase" evidence="1">
    <location>
        <begin position="33"/>
        <end position="433"/>
    </location>
</feature>
<organism evidence="2 3">
    <name type="scientific">Pantoea wallisii</name>
    <dbReference type="NCBI Taxonomy" id="1076551"/>
    <lineage>
        <taxon>Bacteria</taxon>
        <taxon>Pseudomonadati</taxon>
        <taxon>Pseudomonadota</taxon>
        <taxon>Gammaproteobacteria</taxon>
        <taxon>Enterobacterales</taxon>
        <taxon>Erwiniaceae</taxon>
        <taxon>Pantoea</taxon>
    </lineage>
</organism>
<evidence type="ECO:0000313" key="2">
    <source>
        <dbReference type="EMBL" id="ORM72302.1"/>
    </source>
</evidence>
<dbReference type="GO" id="GO:0003824">
    <property type="term" value="F:catalytic activity"/>
    <property type="evidence" value="ECO:0007669"/>
    <property type="project" value="InterPro"/>
</dbReference>
<dbReference type="PROSITE" id="PS00571">
    <property type="entry name" value="AMIDASES"/>
    <property type="match status" value="1"/>
</dbReference>
<dbReference type="NCBIfam" id="NF005460">
    <property type="entry name" value="PRK07056.1"/>
    <property type="match status" value="1"/>
</dbReference>
<dbReference type="EMBL" id="MLFS01000044">
    <property type="protein sequence ID" value="ORM72302.1"/>
    <property type="molecule type" value="Genomic_DNA"/>
</dbReference>
<dbReference type="Gene3D" id="3.90.1300.10">
    <property type="entry name" value="Amidase signature (AS) domain"/>
    <property type="match status" value="1"/>
</dbReference>
<dbReference type="RefSeq" id="WP_128602088.1">
    <property type="nucleotide sequence ID" value="NZ_MLFS01000044.1"/>
</dbReference>
<dbReference type="Pfam" id="PF01425">
    <property type="entry name" value="Amidase"/>
    <property type="match status" value="1"/>
</dbReference>
<name>A0A1X1D6I2_9GAMM</name>
<proteinExistence type="predicted"/>
<dbReference type="InterPro" id="IPR036928">
    <property type="entry name" value="AS_sf"/>
</dbReference>
<dbReference type="InterPro" id="IPR020556">
    <property type="entry name" value="Amidase_CS"/>
</dbReference>
<dbReference type="PANTHER" id="PTHR11895">
    <property type="entry name" value="TRANSAMIDASE"/>
    <property type="match status" value="1"/>
</dbReference>
<dbReference type="PANTHER" id="PTHR11895:SF176">
    <property type="entry name" value="AMIDASE AMID-RELATED"/>
    <property type="match status" value="1"/>
</dbReference>
<evidence type="ECO:0000313" key="3">
    <source>
        <dbReference type="Proteomes" id="UP000193104"/>
    </source>
</evidence>
<dbReference type="STRING" id="1076551.HA48_15040"/>
<reference evidence="2 3" key="1">
    <citation type="journal article" date="2017" name="Antonie Van Leeuwenhoek">
        <title>Phylogenomic resolution of the bacterial genus Pantoea and its relationship with Erwinia and Tatumella.</title>
        <authorList>
            <person name="Palmer M."/>
            <person name="Steenkamp E.T."/>
            <person name="Coetzee M.P."/>
            <person name="Chan W.Y."/>
            <person name="van Zyl E."/>
            <person name="De Maayer P."/>
            <person name="Coutinho T.A."/>
            <person name="Blom J."/>
            <person name="Smits T.H."/>
            <person name="Duffy B."/>
            <person name="Venter S.N."/>
        </authorList>
    </citation>
    <scope>NUCLEOTIDE SEQUENCE [LARGE SCALE GENOMIC DNA]</scope>
    <source>
        <strain evidence="2 3">LMG 26277</strain>
    </source>
</reference>
<evidence type="ECO:0000259" key="1">
    <source>
        <dbReference type="Pfam" id="PF01425"/>
    </source>
</evidence>
<protein>
    <submittedName>
        <fullName evidence="2">Amidase</fullName>
    </submittedName>
</protein>
<sequence length="449" mass="48001">MTTLWQASQQLSAGESDAETFTDQALSAIGAEAGEGTRAFTHVYASRAQQQAQQAKARWQQQQPRSAIDGLPISIKDLFDVAGEITAAGSRVMRDAPPAPASAQVVQRLMQAGAAIVGKTNMTEFAFSGLGINPHYGTPANPWQRAEKRIPGGSSSGAAVAVADGMCLAAVGTDTGGSVRIPAALCGLTGFKPSASRIMQAGTLPLSTSLDSIGVIAHDVRSCWLLDSVIAEQPLTLSERDLTQARFAIPQTRVLDGLDQQVSHAWHHALETLRAQGVTLVELPLTELAELETMNARGGIIAFEAWQWHQTQVQQHAAAYDPQVLTRIQRGSALSADDAEHLYQQRASWQQRVTQAIAPFDGVLMPTVPQIAPTIAELDDSERYRQVNLLMLRNTSVINMLDGCAISLPCHQPGSAPVGLMLASGHDNDATLLSWALALESTLQRSLQP</sequence>